<evidence type="ECO:0000313" key="1">
    <source>
        <dbReference type="EMBL" id="KAF5185843.1"/>
    </source>
</evidence>
<protein>
    <recommendedName>
        <fullName evidence="3">Rna exonuclease</fullName>
    </recommendedName>
</protein>
<dbReference type="EMBL" id="JABWDY010030122">
    <property type="protein sequence ID" value="KAF5185843.1"/>
    <property type="molecule type" value="Genomic_DNA"/>
</dbReference>
<keyword evidence="2" id="KW-1185">Reference proteome</keyword>
<dbReference type="OrthoDB" id="1939300at2759"/>
<sequence>MKSVVEAGPVFIVGRLFVVRRWTEEVERLRNRVNTMPVWANLYNLPKTLWTKKGISFVASVIGHPLFSDSTTFKKERLEYAQVCIEVPCDH</sequence>
<comment type="caution">
    <text evidence="1">The sequence shown here is derived from an EMBL/GenBank/DDBJ whole genome shotgun (WGS) entry which is preliminary data.</text>
</comment>
<dbReference type="Proteomes" id="UP000554482">
    <property type="component" value="Unassembled WGS sequence"/>
</dbReference>
<gene>
    <name evidence="1" type="ORF">FRX31_024563</name>
</gene>
<dbReference type="PANTHER" id="PTHR31286:SF99">
    <property type="entry name" value="DUF4283 DOMAIN-CONTAINING PROTEIN"/>
    <property type="match status" value="1"/>
</dbReference>
<accession>A0A7J6VLP3</accession>
<organism evidence="1 2">
    <name type="scientific">Thalictrum thalictroides</name>
    <name type="common">Rue-anemone</name>
    <name type="synonym">Anemone thalictroides</name>
    <dbReference type="NCBI Taxonomy" id="46969"/>
    <lineage>
        <taxon>Eukaryota</taxon>
        <taxon>Viridiplantae</taxon>
        <taxon>Streptophyta</taxon>
        <taxon>Embryophyta</taxon>
        <taxon>Tracheophyta</taxon>
        <taxon>Spermatophyta</taxon>
        <taxon>Magnoliopsida</taxon>
        <taxon>Ranunculales</taxon>
        <taxon>Ranunculaceae</taxon>
        <taxon>Thalictroideae</taxon>
        <taxon>Thalictrum</taxon>
    </lineage>
</organism>
<dbReference type="InterPro" id="IPR040256">
    <property type="entry name" value="At4g02000-like"/>
</dbReference>
<dbReference type="AlphaFoldDB" id="A0A7J6VLP3"/>
<dbReference type="PANTHER" id="PTHR31286">
    <property type="entry name" value="GLYCINE-RICH CELL WALL STRUCTURAL PROTEIN 1.8-LIKE"/>
    <property type="match status" value="1"/>
</dbReference>
<evidence type="ECO:0008006" key="3">
    <source>
        <dbReference type="Google" id="ProtNLM"/>
    </source>
</evidence>
<proteinExistence type="predicted"/>
<name>A0A7J6VLP3_THATH</name>
<evidence type="ECO:0000313" key="2">
    <source>
        <dbReference type="Proteomes" id="UP000554482"/>
    </source>
</evidence>
<reference evidence="1 2" key="1">
    <citation type="submission" date="2020-06" db="EMBL/GenBank/DDBJ databases">
        <title>Transcriptomic and genomic resources for Thalictrum thalictroides and T. hernandezii: Facilitating candidate gene discovery in an emerging model plant lineage.</title>
        <authorList>
            <person name="Arias T."/>
            <person name="Riano-Pachon D.M."/>
            <person name="Di Stilio V.S."/>
        </authorList>
    </citation>
    <scope>NUCLEOTIDE SEQUENCE [LARGE SCALE GENOMIC DNA]</scope>
    <source>
        <strain evidence="2">cv. WT478/WT964</strain>
        <tissue evidence="1">Leaves</tissue>
    </source>
</reference>